<proteinExistence type="inferred from homology"/>
<evidence type="ECO:0000256" key="3">
    <source>
        <dbReference type="ARBA" id="ARBA00022694"/>
    </source>
</evidence>
<dbReference type="InterPro" id="IPR032819">
    <property type="entry name" value="TruB_C"/>
</dbReference>
<feature type="domain" description="tRNA pseudouridylate synthase B C-terminal" evidence="7">
    <location>
        <begin position="190"/>
        <end position="238"/>
    </location>
</feature>
<feature type="domain" description="Pseudouridine synthase II N-terminal" evidence="6">
    <location>
        <begin position="48"/>
        <end position="189"/>
    </location>
</feature>
<evidence type="ECO:0000313" key="9">
    <source>
        <dbReference type="Proteomes" id="UP001363035"/>
    </source>
</evidence>
<evidence type="ECO:0000313" key="8">
    <source>
        <dbReference type="EMBL" id="MEI5984683.1"/>
    </source>
</evidence>
<dbReference type="Gene3D" id="3.30.2350.10">
    <property type="entry name" value="Pseudouridine synthase"/>
    <property type="match status" value="1"/>
</dbReference>
<protein>
    <recommendedName>
        <fullName evidence="5">tRNA pseudouridine synthase B</fullName>
        <ecNumber evidence="5">5.4.99.25</ecNumber>
    </recommendedName>
    <alternativeName>
        <fullName evidence="5">tRNA pseudouridine(55) synthase</fullName>
        <shortName evidence="5">Psi55 synthase</shortName>
    </alternativeName>
    <alternativeName>
        <fullName evidence="5">tRNA pseudouridylate synthase</fullName>
    </alternativeName>
    <alternativeName>
        <fullName evidence="5">tRNA-uridine isomerase</fullName>
    </alternativeName>
</protein>
<dbReference type="NCBIfam" id="TIGR00431">
    <property type="entry name" value="TruB"/>
    <property type="match status" value="1"/>
</dbReference>
<evidence type="ECO:0000259" key="6">
    <source>
        <dbReference type="Pfam" id="PF01509"/>
    </source>
</evidence>
<dbReference type="Pfam" id="PF01509">
    <property type="entry name" value="TruB_N"/>
    <property type="match status" value="1"/>
</dbReference>
<keyword evidence="9" id="KW-1185">Reference proteome</keyword>
<evidence type="ECO:0000259" key="7">
    <source>
        <dbReference type="Pfam" id="PF16198"/>
    </source>
</evidence>
<name>A0ABU8I581_9SPHI</name>
<dbReference type="InterPro" id="IPR020103">
    <property type="entry name" value="PsdUridine_synth_cat_dom_sf"/>
</dbReference>
<dbReference type="HAMAP" id="MF_01080">
    <property type="entry name" value="TruB_bact"/>
    <property type="match status" value="1"/>
</dbReference>
<evidence type="ECO:0000256" key="2">
    <source>
        <dbReference type="ARBA" id="ARBA00005642"/>
    </source>
</evidence>
<comment type="caution">
    <text evidence="8">The sequence shown here is derived from an EMBL/GenBank/DDBJ whole genome shotgun (WGS) entry which is preliminary data.</text>
</comment>
<accession>A0ABU8I581</accession>
<dbReference type="Proteomes" id="UP001363035">
    <property type="component" value="Unassembled WGS sequence"/>
</dbReference>
<dbReference type="EC" id="5.4.99.25" evidence="5"/>
<dbReference type="Pfam" id="PF16198">
    <property type="entry name" value="TruB_C_2"/>
    <property type="match status" value="1"/>
</dbReference>
<keyword evidence="4 5" id="KW-0413">Isomerase</keyword>
<sequence>MNNIQEDKSIADLNFAEGAVLLIDKPLTWTSFDVVGKLRNTLKPLKLKVGHAGTLDPLATGLLIVCTGKMTKQIDGFQAEDKEYTGTITLGATTPTYDLESEIDQTFETQHITEEMIQQTAADFLGEQDQFPPAHSAIKIGGERVYEKARRGEEVELKARRINITAFDIEKIEMPLVYFRIRCTKGTYIRSIANDFGKRLQSGSHLSSLRRTKSGDFDVQDAWDLTTLINQIKETKEQSLLK</sequence>
<feature type="active site" description="Nucleophile" evidence="5">
    <location>
        <position position="56"/>
    </location>
</feature>
<dbReference type="InterPro" id="IPR014780">
    <property type="entry name" value="tRNA_psdUridine_synth_TruB"/>
</dbReference>
<dbReference type="CDD" id="cd02573">
    <property type="entry name" value="PseudoU_synth_EcTruB"/>
    <property type="match status" value="1"/>
</dbReference>
<dbReference type="SUPFAM" id="SSF55120">
    <property type="entry name" value="Pseudouridine synthase"/>
    <property type="match status" value="1"/>
</dbReference>
<comment type="function">
    <text evidence="5">Responsible for synthesis of pseudouridine from uracil-55 in the psi GC loop of transfer RNAs.</text>
</comment>
<evidence type="ECO:0000256" key="5">
    <source>
        <dbReference type="HAMAP-Rule" id="MF_01080"/>
    </source>
</evidence>
<dbReference type="GO" id="GO:0160148">
    <property type="term" value="F:tRNA pseudouridine(55) synthase activity"/>
    <property type="evidence" value="ECO:0007669"/>
    <property type="project" value="UniProtKB-EC"/>
</dbReference>
<dbReference type="InterPro" id="IPR002501">
    <property type="entry name" value="PsdUridine_synth_N"/>
</dbReference>
<dbReference type="PANTHER" id="PTHR13767">
    <property type="entry name" value="TRNA-PSEUDOURIDINE SYNTHASE"/>
    <property type="match status" value="1"/>
</dbReference>
<evidence type="ECO:0000256" key="1">
    <source>
        <dbReference type="ARBA" id="ARBA00000385"/>
    </source>
</evidence>
<comment type="catalytic activity">
    <reaction evidence="1 5">
        <text>uridine(55) in tRNA = pseudouridine(55) in tRNA</text>
        <dbReference type="Rhea" id="RHEA:42532"/>
        <dbReference type="Rhea" id="RHEA-COMP:10101"/>
        <dbReference type="Rhea" id="RHEA-COMP:10102"/>
        <dbReference type="ChEBI" id="CHEBI:65314"/>
        <dbReference type="ChEBI" id="CHEBI:65315"/>
        <dbReference type="EC" id="5.4.99.25"/>
    </reaction>
</comment>
<gene>
    <name evidence="5 8" type="primary">truB</name>
    <name evidence="8" type="ORF">VJ786_07200</name>
</gene>
<organism evidence="8 9">
    <name type="scientific">Sphingobacterium tenebrionis</name>
    <dbReference type="NCBI Taxonomy" id="3111775"/>
    <lineage>
        <taxon>Bacteria</taxon>
        <taxon>Pseudomonadati</taxon>
        <taxon>Bacteroidota</taxon>
        <taxon>Sphingobacteriia</taxon>
        <taxon>Sphingobacteriales</taxon>
        <taxon>Sphingobacteriaceae</taxon>
        <taxon>Sphingobacterium</taxon>
    </lineage>
</organism>
<comment type="similarity">
    <text evidence="2 5">Belongs to the pseudouridine synthase TruB family. Type 1 subfamily.</text>
</comment>
<dbReference type="PANTHER" id="PTHR13767:SF2">
    <property type="entry name" value="PSEUDOURIDYLATE SYNTHASE TRUB1"/>
    <property type="match status" value="1"/>
</dbReference>
<reference evidence="8 9" key="1">
    <citation type="submission" date="2024-01" db="EMBL/GenBank/DDBJ databases">
        <title>Sphingobacterium tenebrionis sp. nov., a novel endophyte isolated from tenebrio molitor intestines.</title>
        <authorList>
            <person name="Zhang C."/>
        </authorList>
    </citation>
    <scope>NUCLEOTIDE SEQUENCE [LARGE SCALE GENOMIC DNA]</scope>
    <source>
        <strain evidence="8 9">PU5-4</strain>
    </source>
</reference>
<evidence type="ECO:0000256" key="4">
    <source>
        <dbReference type="ARBA" id="ARBA00023235"/>
    </source>
</evidence>
<keyword evidence="3 5" id="KW-0819">tRNA processing</keyword>
<dbReference type="EMBL" id="JAYLLN010000013">
    <property type="protein sequence ID" value="MEI5984683.1"/>
    <property type="molecule type" value="Genomic_DNA"/>
</dbReference>
<dbReference type="RefSeq" id="WP_134776474.1">
    <property type="nucleotide sequence ID" value="NZ_JAYLLN010000013.1"/>
</dbReference>